<proteinExistence type="predicted"/>
<evidence type="ECO:0008006" key="3">
    <source>
        <dbReference type="Google" id="ProtNLM"/>
    </source>
</evidence>
<organism evidence="1 2">
    <name type="scientific">Gossypium arboreum</name>
    <name type="common">Tree cotton</name>
    <name type="synonym">Gossypium nanking</name>
    <dbReference type="NCBI Taxonomy" id="29729"/>
    <lineage>
        <taxon>Eukaryota</taxon>
        <taxon>Viridiplantae</taxon>
        <taxon>Streptophyta</taxon>
        <taxon>Embryophyta</taxon>
        <taxon>Tracheophyta</taxon>
        <taxon>Spermatophyta</taxon>
        <taxon>Magnoliopsida</taxon>
        <taxon>eudicotyledons</taxon>
        <taxon>Gunneridae</taxon>
        <taxon>Pentapetalae</taxon>
        <taxon>rosids</taxon>
        <taxon>malvids</taxon>
        <taxon>Malvales</taxon>
        <taxon>Malvaceae</taxon>
        <taxon>Malvoideae</taxon>
        <taxon>Gossypium</taxon>
    </lineage>
</organism>
<gene>
    <name evidence="1" type="ORF">PVK06_001845</name>
</gene>
<keyword evidence="2" id="KW-1185">Reference proteome</keyword>
<sequence length="100" mass="11536">MTKLARKADAIAFDEDDELAFVEGDIMRSFVNGILSINFSEKDNQLLIKDMAYIVVIKILGRRIGFAVLQNKVYALWKPIQPFKLMDISNGYFVIPYFIR</sequence>
<dbReference type="EMBL" id="JARKNE010000001">
    <property type="protein sequence ID" value="KAK5845645.1"/>
    <property type="molecule type" value="Genomic_DNA"/>
</dbReference>
<accession>A0ABR0R2D5</accession>
<reference evidence="1 2" key="1">
    <citation type="submission" date="2023-03" db="EMBL/GenBank/DDBJ databases">
        <title>WGS of Gossypium arboreum.</title>
        <authorList>
            <person name="Yu D."/>
        </authorList>
    </citation>
    <scope>NUCLEOTIDE SEQUENCE [LARGE SCALE GENOMIC DNA]</scope>
    <source>
        <tissue evidence="1">Leaf</tissue>
    </source>
</reference>
<protein>
    <recommendedName>
        <fullName evidence="3">DUF4283 domain-containing protein</fullName>
    </recommendedName>
</protein>
<dbReference type="Proteomes" id="UP001358586">
    <property type="component" value="Chromosome 1"/>
</dbReference>
<evidence type="ECO:0000313" key="2">
    <source>
        <dbReference type="Proteomes" id="UP001358586"/>
    </source>
</evidence>
<evidence type="ECO:0000313" key="1">
    <source>
        <dbReference type="EMBL" id="KAK5845645.1"/>
    </source>
</evidence>
<name>A0ABR0R2D5_GOSAR</name>
<comment type="caution">
    <text evidence="1">The sequence shown here is derived from an EMBL/GenBank/DDBJ whole genome shotgun (WGS) entry which is preliminary data.</text>
</comment>